<dbReference type="EMBL" id="RCBY01000179">
    <property type="protein sequence ID" value="RQH30283.1"/>
    <property type="molecule type" value="Genomic_DNA"/>
</dbReference>
<sequence length="62" mass="7035">MFSKPQVGVVDEKITFDEPGRVKFKATYWPAMLFRGYSMTLEPGEEVAVIGRQGITLLVRPF</sequence>
<dbReference type="InterPro" id="IPR012340">
    <property type="entry name" value="NA-bd_OB-fold"/>
</dbReference>
<comment type="caution">
    <text evidence="2">The sequence shown here is derived from an EMBL/GenBank/DDBJ whole genome shotgun (WGS) entry which is preliminary data.</text>
</comment>
<accession>A0A3N6NX79</accession>
<proteinExistence type="predicted"/>
<dbReference type="AlphaFoldDB" id="A0A3N6NX79"/>
<evidence type="ECO:0000313" key="2">
    <source>
        <dbReference type="EMBL" id="RQH30283.1"/>
    </source>
</evidence>
<feature type="domain" description="NfeD-like C-terminal" evidence="1">
    <location>
        <begin position="6"/>
        <end position="61"/>
    </location>
</feature>
<reference evidence="2 3" key="1">
    <citation type="journal article" date="2018" name="ACS Chem. Biol.">
        <title>Ketoreductase domain dysfunction expands chemodiversity: malyngamide biosynthesis in the cyanobacterium Okeania hirsuta.</title>
        <authorList>
            <person name="Moss N.A."/>
            <person name="Leao T."/>
            <person name="Rankin M."/>
            <person name="McCullough T.M."/>
            <person name="Qu P."/>
            <person name="Korobeynikov A."/>
            <person name="Smith J.L."/>
            <person name="Gerwick L."/>
            <person name="Gerwick W.H."/>
        </authorList>
    </citation>
    <scope>NUCLEOTIDE SEQUENCE [LARGE SCALE GENOMIC DNA]</scope>
    <source>
        <strain evidence="2 3">PAB10Feb10-1</strain>
    </source>
</reference>
<gene>
    <name evidence="2" type="ORF">D5R40_23985</name>
</gene>
<name>A0A3N6NX79_9CYAN</name>
<evidence type="ECO:0000259" key="1">
    <source>
        <dbReference type="Pfam" id="PF01957"/>
    </source>
</evidence>
<dbReference type="Proteomes" id="UP000269154">
    <property type="component" value="Unassembled WGS sequence"/>
</dbReference>
<dbReference type="Pfam" id="PF01957">
    <property type="entry name" value="NfeD"/>
    <property type="match status" value="1"/>
</dbReference>
<protein>
    <recommendedName>
        <fullName evidence="1">NfeD-like C-terminal domain-containing protein</fullName>
    </recommendedName>
</protein>
<dbReference type="Gene3D" id="2.40.50.140">
    <property type="entry name" value="Nucleic acid-binding proteins"/>
    <property type="match status" value="1"/>
</dbReference>
<dbReference type="InterPro" id="IPR002810">
    <property type="entry name" value="NfeD-like_C"/>
</dbReference>
<organism evidence="2 3">
    <name type="scientific">Okeania hirsuta</name>
    <dbReference type="NCBI Taxonomy" id="1458930"/>
    <lineage>
        <taxon>Bacteria</taxon>
        <taxon>Bacillati</taxon>
        <taxon>Cyanobacteriota</taxon>
        <taxon>Cyanophyceae</taxon>
        <taxon>Oscillatoriophycideae</taxon>
        <taxon>Oscillatoriales</taxon>
        <taxon>Microcoleaceae</taxon>
        <taxon>Okeania</taxon>
    </lineage>
</organism>
<evidence type="ECO:0000313" key="3">
    <source>
        <dbReference type="Proteomes" id="UP000269154"/>
    </source>
</evidence>
<keyword evidence="3" id="KW-1185">Reference proteome</keyword>
<dbReference type="OrthoDB" id="467758at2"/>